<dbReference type="EMBL" id="JPIT01000009">
    <property type="protein sequence ID" value="KIO46442.1"/>
    <property type="molecule type" value="Genomic_DNA"/>
</dbReference>
<feature type="transmembrane region" description="Helical" evidence="1">
    <location>
        <begin position="741"/>
        <end position="760"/>
    </location>
</feature>
<dbReference type="RefSeq" id="WP_041502527.1">
    <property type="nucleotide sequence ID" value="NZ_JPIT01000009.1"/>
</dbReference>
<dbReference type="InterPro" id="IPR019196">
    <property type="entry name" value="ABC_transp_unknown"/>
</dbReference>
<feature type="transmembrane region" description="Helical" evidence="1">
    <location>
        <begin position="229"/>
        <end position="249"/>
    </location>
</feature>
<feature type="transmembrane region" description="Helical" evidence="1">
    <location>
        <begin position="113"/>
        <end position="135"/>
    </location>
</feature>
<dbReference type="Proteomes" id="UP000031980">
    <property type="component" value="Unassembled WGS sequence"/>
</dbReference>
<accession>A0A0C3RDB8</accession>
<comment type="caution">
    <text evidence="3">The sequence shown here is derived from an EMBL/GenBank/DDBJ whole genome shotgun (WGS) entry which is preliminary data.</text>
</comment>
<keyword evidence="1" id="KW-1133">Transmembrane helix</keyword>
<protein>
    <submittedName>
        <fullName evidence="3">ABC transporter</fullName>
    </submittedName>
</protein>
<dbReference type="Pfam" id="PF12679">
    <property type="entry name" value="ABC2_membrane_2"/>
    <property type="match status" value="1"/>
</dbReference>
<feature type="transmembrane region" description="Helical" evidence="1">
    <location>
        <begin position="147"/>
        <end position="165"/>
    </location>
</feature>
<feature type="transmembrane region" description="Helical" evidence="1">
    <location>
        <begin position="20"/>
        <end position="39"/>
    </location>
</feature>
<dbReference type="AlphaFoldDB" id="A0A0C3RDB8"/>
<evidence type="ECO:0000313" key="6">
    <source>
        <dbReference type="Proteomes" id="UP000031980"/>
    </source>
</evidence>
<evidence type="ECO:0000259" key="2">
    <source>
        <dbReference type="Pfam" id="PF09822"/>
    </source>
</evidence>
<dbReference type="GO" id="GO:0140359">
    <property type="term" value="F:ABC-type transporter activity"/>
    <property type="evidence" value="ECO:0007669"/>
    <property type="project" value="InterPro"/>
</dbReference>
<dbReference type="EMBL" id="JPIU01000050">
    <property type="protein sequence ID" value="KIO42734.1"/>
    <property type="molecule type" value="Genomic_DNA"/>
</dbReference>
<feature type="transmembrane region" description="Helical" evidence="1">
    <location>
        <begin position="177"/>
        <end position="197"/>
    </location>
</feature>
<keyword evidence="1" id="KW-0812">Transmembrane</keyword>
<feature type="domain" description="ABC-type uncharacterised transport system" evidence="2">
    <location>
        <begin position="453"/>
        <end position="687"/>
    </location>
</feature>
<feature type="transmembrane region" description="Helical" evidence="1">
    <location>
        <begin position="51"/>
        <end position="72"/>
    </location>
</feature>
<evidence type="ECO:0000313" key="4">
    <source>
        <dbReference type="EMBL" id="KIO46442.1"/>
    </source>
</evidence>
<reference evidence="3 6" key="1">
    <citation type="submission" date="2014-07" db="EMBL/GenBank/DDBJ databases">
        <title>Porphyromonadaceae bacterium OUH 308042 = ATCC BAA-2681 = DSM 28342 draft genome.</title>
        <authorList>
            <person name="Sydenham T.V."/>
            <person name="Hasman H."/>
            <person name="Justensen U.S."/>
        </authorList>
    </citation>
    <scope>NUCLEOTIDE SEQUENCE [LARGE SCALE GENOMIC DNA]</scope>
    <source>
        <strain evidence="3 6">OUH 308042</strain>
    </source>
</reference>
<keyword evidence="1" id="KW-0472">Membrane</keyword>
<evidence type="ECO:0000256" key="1">
    <source>
        <dbReference type="SAM" id="Phobius"/>
    </source>
</evidence>
<dbReference type="Pfam" id="PF09822">
    <property type="entry name" value="ABC_transp_aux"/>
    <property type="match status" value="1"/>
</dbReference>
<dbReference type="OrthoDB" id="1020756at2"/>
<sequence length="765" mass="86852">MKTIYNIARTELQTLFFSPIAWLILIIFTFQSSMAFADVMGGMVRNQALGYGLRGVTLGVYASPWGGLFPIVQQYLYLYIPLLTMSLMSRELGSGSIKLLYSSPVTNIQIILGKYLSMMIYALVLIGVLMVYVLFTAFTVKMLDFPAILSGLLGLYLLICAYAAVGLFMSSLTSYQVVAAMGTLAVLAVLNFVGGMWQDIAFVRDITYWLSISGRCDEFISGLICSEDLLYFIIVIALFLSLAIIRLQACRQKTPWAVSMGKYVGVVCIAMILGYLTSRPTLMAFYDATRTKVRTLTENSQDVVKRLEGGLTITTYTNALEDGTLWYATPRYVNQDLERFKQYTRFKPEIKMKYVYYYDTVNNPDLEKRYPGLSDRERMVKICNSWGLDSNLFITPEQIRQQIDLFPEGNRFVRLIERENGQKTFLRVYDDMMRFPSESEITAALKRLVMKLPKVGFLTGHGERDNKREGDRDYNRFAQDKPFRYSLINQGFDFCDVALDKEIPEDVSILVIAEMRSPMTAEEKVYLDKYIAKGGNLLILGEPKRRDVMNPLVEQFGVQFVPGTLVKPSENFLADFIITDPTKEAGELSYAFDIMRRYEYKATMPNVSGLEYTEGKGFTMTPLFKTDSLVWNELQVTNFVDDTVKYNPEKGEVQKSYVTGLALSRKVGEKEQKIIIFGDADCISNGEISIGRKNVDASNYTIITGGFFWMSDNEVPIDVRRPTMPDNKVYLGETGMYVSKIGFMGVFPGILAIFAILIWIRRRGR</sequence>
<evidence type="ECO:0000313" key="5">
    <source>
        <dbReference type="Proteomes" id="UP000031937"/>
    </source>
</evidence>
<keyword evidence="6" id="KW-1185">Reference proteome</keyword>
<reference evidence="4 5" key="2">
    <citation type="submission" date="2014-07" db="EMBL/GenBank/DDBJ databases">
        <title>Porphyromonadaceae bacterium OUH 334697 = ATCC BAA-2682 = DSM 28341 draft genome.</title>
        <authorList>
            <person name="Sydenham T.V."/>
            <person name="Hasman H."/>
            <person name="Justesen U.S."/>
        </authorList>
    </citation>
    <scope>NUCLEOTIDE SEQUENCE [LARGE SCALE GENOMIC DNA]</scope>
    <source>
        <strain evidence="4 5">OUH 334697</strain>
    </source>
</reference>
<proteinExistence type="predicted"/>
<name>A0A0C3RDB8_9PORP</name>
<feature type="transmembrane region" description="Helical" evidence="1">
    <location>
        <begin position="256"/>
        <end position="276"/>
    </location>
</feature>
<dbReference type="GO" id="GO:0005886">
    <property type="term" value="C:plasma membrane"/>
    <property type="evidence" value="ECO:0007669"/>
    <property type="project" value="UniProtKB-SubCell"/>
</dbReference>
<organism evidence="3 6">
    <name type="scientific">Sanguibacteroides justesenii</name>
    <dbReference type="NCBI Taxonomy" id="1547597"/>
    <lineage>
        <taxon>Bacteria</taxon>
        <taxon>Pseudomonadati</taxon>
        <taxon>Bacteroidota</taxon>
        <taxon>Bacteroidia</taxon>
        <taxon>Bacteroidales</taxon>
        <taxon>Porphyromonadaceae</taxon>
        <taxon>Sanguibacteroides</taxon>
    </lineage>
</organism>
<dbReference type="Proteomes" id="UP000031937">
    <property type="component" value="Unassembled WGS sequence"/>
</dbReference>
<evidence type="ECO:0000313" key="3">
    <source>
        <dbReference type="EMBL" id="KIO42734.1"/>
    </source>
</evidence>
<gene>
    <name evidence="3" type="ORF">BA92_14385</name>
    <name evidence="4" type="ORF">IE90_03520</name>
</gene>